<dbReference type="Pfam" id="PF00882">
    <property type="entry name" value="Zn_dep_PLPC"/>
    <property type="match status" value="1"/>
</dbReference>
<gene>
    <name evidence="2" type="ORF">EXD82_03720</name>
</gene>
<evidence type="ECO:0000259" key="1">
    <source>
        <dbReference type="Pfam" id="PF00882"/>
    </source>
</evidence>
<dbReference type="OrthoDB" id="9810528at2"/>
<comment type="caution">
    <text evidence="2">The sequence shown here is derived from an EMBL/GenBank/DDBJ whole genome shotgun (WGS) entry which is preliminary data.</text>
</comment>
<reference evidence="2 3" key="1">
    <citation type="submission" date="2019-02" db="EMBL/GenBank/DDBJ databases">
        <title>Peptostreptococcaceae bacterium ZHW00191 nov., a new bacterium isolated from the human gut.</title>
        <authorList>
            <person name="Zhou H.-W."/>
            <person name="Chen X.-J."/>
        </authorList>
    </citation>
    <scope>NUCLEOTIDE SEQUENCE [LARGE SCALE GENOMIC DNA]</scope>
    <source>
        <strain evidence="2 3">ZHW00191</strain>
    </source>
</reference>
<dbReference type="EMBL" id="SGJB01000005">
    <property type="protein sequence ID" value="TQQ84963.1"/>
    <property type="molecule type" value="Genomic_DNA"/>
</dbReference>
<dbReference type="RefSeq" id="WP_142535567.1">
    <property type="nucleotide sequence ID" value="NZ_SGJB01000005.1"/>
</dbReference>
<dbReference type="AlphaFoldDB" id="A0A544QWA4"/>
<evidence type="ECO:0000313" key="3">
    <source>
        <dbReference type="Proteomes" id="UP000317863"/>
    </source>
</evidence>
<evidence type="ECO:0000313" key="2">
    <source>
        <dbReference type="EMBL" id="TQQ84963.1"/>
    </source>
</evidence>
<name>A0A544QWA4_9FIRM</name>
<feature type="domain" description="Phospholipase C/D" evidence="1">
    <location>
        <begin position="10"/>
        <end position="167"/>
    </location>
</feature>
<dbReference type="Proteomes" id="UP000317863">
    <property type="component" value="Unassembled WGS sequence"/>
</dbReference>
<organism evidence="2 3">
    <name type="scientific">Peptacetobacter hominis</name>
    <dbReference type="NCBI Taxonomy" id="2743610"/>
    <lineage>
        <taxon>Bacteria</taxon>
        <taxon>Bacillati</taxon>
        <taxon>Bacillota</taxon>
        <taxon>Clostridia</taxon>
        <taxon>Peptostreptococcales</taxon>
        <taxon>Peptostreptococcaceae</taxon>
        <taxon>Peptacetobacter</taxon>
    </lineage>
</organism>
<proteinExistence type="predicted"/>
<sequence>MPAIYAHDRFGKKVYKKLDGNLKRIVSENYEQYRIGLQGPDIFFFYKPLKSNDVAKYGNHLHSISAYDFFENAVNVLRKNEYAENEYAYIMGFICHYILDSECHGYVDEMIKELGVDHLEIEEEFEKMLLKKDGEDPIGYPLKNLISQDEKTVVSIEPFYDDIIDKDVVRQSLKDMKMVKGALYSKSRFGQWVRNTILKLAGKEEYKWIMHQIKDNPICEKSNTGLYKRFENSVDIAAEMIKSFDDTLKNGEELNKRFDRNFE</sequence>
<dbReference type="InterPro" id="IPR029002">
    <property type="entry name" value="PLPC/GPLD1"/>
</dbReference>
<accession>A0A544QWA4</accession>
<protein>
    <recommendedName>
        <fullName evidence="1">Phospholipase C/D domain-containing protein</fullName>
    </recommendedName>
</protein>
<keyword evidence="3" id="KW-1185">Reference proteome</keyword>